<gene>
    <name evidence="1" type="ORF">LCGC14_2487050</name>
</gene>
<protein>
    <submittedName>
        <fullName evidence="1">Uncharacterized protein</fullName>
    </submittedName>
</protein>
<sequence>MPPRKPRVDRAPDRGMKRKARADGFLLIYLAMRSGRSLNGVSEFAHSIGSPVSKATLRRYSIDFGWVDAAKAFDAEIAQRQQNIAIDDALVTNARHVEAGKVLQKVGLTGAQVLLAGEGPDQTGSHVARLVTDGVKIERVAAGLATERIAVVETIWDRFLPQVVALFREATEKSVAVMFEWLAEVPELEGQLDQMRDEMWNASAEVFGPGVD</sequence>
<organism evidence="1">
    <name type="scientific">marine sediment metagenome</name>
    <dbReference type="NCBI Taxonomy" id="412755"/>
    <lineage>
        <taxon>unclassified sequences</taxon>
        <taxon>metagenomes</taxon>
        <taxon>ecological metagenomes</taxon>
    </lineage>
</organism>
<accession>A0A0F9DHT9</accession>
<comment type="caution">
    <text evidence="1">The sequence shown here is derived from an EMBL/GenBank/DDBJ whole genome shotgun (WGS) entry which is preliminary data.</text>
</comment>
<proteinExistence type="predicted"/>
<feature type="non-terminal residue" evidence="1">
    <location>
        <position position="212"/>
    </location>
</feature>
<dbReference type="EMBL" id="LAZR01039319">
    <property type="protein sequence ID" value="KKL17291.1"/>
    <property type="molecule type" value="Genomic_DNA"/>
</dbReference>
<name>A0A0F9DHT9_9ZZZZ</name>
<dbReference type="AlphaFoldDB" id="A0A0F9DHT9"/>
<evidence type="ECO:0000313" key="1">
    <source>
        <dbReference type="EMBL" id="KKL17291.1"/>
    </source>
</evidence>
<reference evidence="1" key="1">
    <citation type="journal article" date="2015" name="Nature">
        <title>Complex archaea that bridge the gap between prokaryotes and eukaryotes.</title>
        <authorList>
            <person name="Spang A."/>
            <person name="Saw J.H."/>
            <person name="Jorgensen S.L."/>
            <person name="Zaremba-Niedzwiedzka K."/>
            <person name="Martijn J."/>
            <person name="Lind A.E."/>
            <person name="van Eijk R."/>
            <person name="Schleper C."/>
            <person name="Guy L."/>
            <person name="Ettema T.J."/>
        </authorList>
    </citation>
    <scope>NUCLEOTIDE SEQUENCE</scope>
</reference>